<dbReference type="PANTHER" id="PTHR45663">
    <property type="entry name" value="GEO12009P1"/>
    <property type="match status" value="1"/>
</dbReference>
<comment type="caution">
    <text evidence="2">The sequence shown here is derived from an EMBL/GenBank/DDBJ whole genome shotgun (WGS) entry which is preliminary data.</text>
</comment>
<name>A0A9E4TV23_9GAMM</name>
<dbReference type="SUPFAM" id="SSF52833">
    <property type="entry name" value="Thioredoxin-like"/>
    <property type="match status" value="1"/>
</dbReference>
<dbReference type="PANTHER" id="PTHR45663:SF11">
    <property type="entry name" value="GEO12009P1"/>
    <property type="match status" value="1"/>
</dbReference>
<dbReference type="GO" id="GO:0015035">
    <property type="term" value="F:protein-disulfide reductase activity"/>
    <property type="evidence" value="ECO:0007669"/>
    <property type="project" value="TreeGrafter"/>
</dbReference>
<gene>
    <name evidence="2" type="ORF">JAY77_20205</name>
</gene>
<dbReference type="GO" id="GO:0045454">
    <property type="term" value="P:cell redox homeostasis"/>
    <property type="evidence" value="ECO:0007669"/>
    <property type="project" value="TreeGrafter"/>
</dbReference>
<proteinExistence type="predicted"/>
<dbReference type="Pfam" id="PF00085">
    <property type="entry name" value="Thioredoxin"/>
    <property type="match status" value="1"/>
</dbReference>
<dbReference type="AlphaFoldDB" id="A0A9E4TV23"/>
<dbReference type="Gene3D" id="3.40.30.10">
    <property type="entry name" value="Glutaredoxin"/>
    <property type="match status" value="1"/>
</dbReference>
<dbReference type="CDD" id="cd02947">
    <property type="entry name" value="TRX_family"/>
    <property type="match status" value="1"/>
</dbReference>
<dbReference type="GO" id="GO:0005829">
    <property type="term" value="C:cytosol"/>
    <property type="evidence" value="ECO:0007669"/>
    <property type="project" value="TreeGrafter"/>
</dbReference>
<dbReference type="PROSITE" id="PS51352">
    <property type="entry name" value="THIOREDOXIN_2"/>
    <property type="match status" value="1"/>
</dbReference>
<protein>
    <submittedName>
        <fullName evidence="2">Thioredoxin family protein</fullName>
    </submittedName>
</protein>
<evidence type="ECO:0000259" key="1">
    <source>
        <dbReference type="PROSITE" id="PS51352"/>
    </source>
</evidence>
<organism evidence="2 3">
    <name type="scientific">Candidatus Thiodiazotropha taylori</name>
    <dbReference type="NCBI Taxonomy" id="2792791"/>
    <lineage>
        <taxon>Bacteria</taxon>
        <taxon>Pseudomonadati</taxon>
        <taxon>Pseudomonadota</taxon>
        <taxon>Gammaproteobacteria</taxon>
        <taxon>Chromatiales</taxon>
        <taxon>Sedimenticolaceae</taxon>
        <taxon>Candidatus Thiodiazotropha</taxon>
    </lineage>
</organism>
<dbReference type="InterPro" id="IPR036249">
    <property type="entry name" value="Thioredoxin-like_sf"/>
</dbReference>
<dbReference type="InterPro" id="IPR013766">
    <property type="entry name" value="Thioredoxin_domain"/>
</dbReference>
<dbReference type="Proteomes" id="UP000886674">
    <property type="component" value="Unassembled WGS sequence"/>
</dbReference>
<evidence type="ECO:0000313" key="2">
    <source>
        <dbReference type="EMBL" id="MCG7980457.1"/>
    </source>
</evidence>
<reference evidence="2" key="1">
    <citation type="journal article" date="2021" name="Proc. Natl. Acad. Sci. U.S.A.">
        <title>Global biogeography of chemosynthetic symbionts reveals both localized and globally distributed symbiont groups. .</title>
        <authorList>
            <person name="Osvatic J.T."/>
            <person name="Wilkins L.G.E."/>
            <person name="Leibrecht L."/>
            <person name="Leray M."/>
            <person name="Zauner S."/>
            <person name="Polzin J."/>
            <person name="Camacho Y."/>
            <person name="Gros O."/>
            <person name="van Gils J.A."/>
            <person name="Eisen J.A."/>
            <person name="Petersen J.M."/>
            <person name="Yuen B."/>
        </authorList>
    </citation>
    <scope>NUCLEOTIDE SEQUENCE</scope>
    <source>
        <strain evidence="2">MAGclacostrist055</strain>
    </source>
</reference>
<sequence length="123" mass="13858">MSWIMIVLLLVASFLILVPMLSYLSAKRLVGRKIDSKLNGNRMLYFYSQNCSPCRAMTPIVDRLAGQYEGIVKVDVREDPETSRTFNIRATPTLVLMKDNVVTQVALGAKTESQMETMLKKLA</sequence>
<accession>A0A9E4TV23</accession>
<dbReference type="EMBL" id="JAEPCR010000123">
    <property type="protein sequence ID" value="MCG7980457.1"/>
    <property type="molecule type" value="Genomic_DNA"/>
</dbReference>
<feature type="domain" description="Thioredoxin" evidence="1">
    <location>
        <begin position="15"/>
        <end position="123"/>
    </location>
</feature>
<evidence type="ECO:0000313" key="3">
    <source>
        <dbReference type="Proteomes" id="UP000886674"/>
    </source>
</evidence>